<dbReference type="RefSeq" id="WP_187965722.1">
    <property type="nucleotide sequence ID" value="NZ_JACVDC010000031.1"/>
</dbReference>
<comment type="caution">
    <text evidence="2">The sequence shown here is derived from an EMBL/GenBank/DDBJ whole genome shotgun (WGS) entry which is preliminary data.</text>
</comment>
<evidence type="ECO:0000256" key="1">
    <source>
        <dbReference type="SAM" id="Phobius"/>
    </source>
</evidence>
<gene>
    <name evidence="2" type="ORF">IBL28_11390</name>
</gene>
<sequence length="241" mass="28652">MKKYLLFYILCLSLYQVSFSRETVDSLRIDTTPVEKREFSPGFSEKYNGPEYQYETNPPSGWFTRFKEWLARLLSDLFRLDSAQKAADITDISLKIFYILLIMAVIFFIVRAIMNREGQWIFRKSSDRKIITARDIENNIHITDFNQLVSDAVSDKNYREAIRYYYLWLLKELSGKELIAYDTEKTNTDYLRELKNHTLQPEFGYASYLYNYIWYGKFDIDQAQYSNAARTFSDLINSLAR</sequence>
<evidence type="ECO:0000313" key="3">
    <source>
        <dbReference type="Proteomes" id="UP000653730"/>
    </source>
</evidence>
<dbReference type="AlphaFoldDB" id="A0A926JS94"/>
<keyword evidence="1" id="KW-0812">Transmembrane</keyword>
<keyword evidence="3" id="KW-1185">Reference proteome</keyword>
<proteinExistence type="predicted"/>
<keyword evidence="1" id="KW-0472">Membrane</keyword>
<dbReference type="EMBL" id="JACVDC010000031">
    <property type="protein sequence ID" value="MBC9796575.1"/>
    <property type="molecule type" value="Genomic_DNA"/>
</dbReference>
<reference evidence="2 3" key="1">
    <citation type="submission" date="2020-09" db="EMBL/GenBank/DDBJ databases">
        <title>Sinomicrobium weinanense sp. nov., a halophilic bacteria isolated from saline-alkali soil.</title>
        <authorList>
            <person name="Wu P."/>
            <person name="Ren H."/>
            <person name="Mei Y."/>
            <person name="Liang Y."/>
            <person name="Chen Z."/>
        </authorList>
    </citation>
    <scope>NUCLEOTIDE SEQUENCE [LARGE SCALE GENOMIC DNA]</scope>
    <source>
        <strain evidence="2 3">FJxs</strain>
    </source>
</reference>
<evidence type="ECO:0000313" key="2">
    <source>
        <dbReference type="EMBL" id="MBC9796575.1"/>
    </source>
</evidence>
<name>A0A926JS94_9FLAO</name>
<keyword evidence="1" id="KW-1133">Transmembrane helix</keyword>
<accession>A0A926JS94</accession>
<dbReference type="Proteomes" id="UP000653730">
    <property type="component" value="Unassembled WGS sequence"/>
</dbReference>
<feature type="transmembrane region" description="Helical" evidence="1">
    <location>
        <begin position="96"/>
        <end position="114"/>
    </location>
</feature>
<organism evidence="2 3">
    <name type="scientific">Sinomicrobium weinanense</name>
    <dbReference type="NCBI Taxonomy" id="2842200"/>
    <lineage>
        <taxon>Bacteria</taxon>
        <taxon>Pseudomonadati</taxon>
        <taxon>Bacteroidota</taxon>
        <taxon>Flavobacteriia</taxon>
        <taxon>Flavobacteriales</taxon>
        <taxon>Flavobacteriaceae</taxon>
        <taxon>Sinomicrobium</taxon>
    </lineage>
</organism>
<protein>
    <submittedName>
        <fullName evidence="2">DUF4129 domain-containing protein</fullName>
    </submittedName>
</protein>